<evidence type="ECO:0000313" key="1">
    <source>
        <dbReference type="EMBL" id="SKA97403.1"/>
    </source>
</evidence>
<proteinExistence type="predicted"/>
<name>A0A1T4Y6W8_9BACT</name>
<evidence type="ECO:0000313" key="2">
    <source>
        <dbReference type="Proteomes" id="UP000190027"/>
    </source>
</evidence>
<dbReference type="EMBL" id="FUYC01000033">
    <property type="protein sequence ID" value="SKA97403.1"/>
    <property type="molecule type" value="Genomic_DNA"/>
</dbReference>
<dbReference type="OrthoDB" id="5455542at2"/>
<dbReference type="RefSeq" id="WP_078718387.1">
    <property type="nucleotide sequence ID" value="NZ_FUYC01000033.1"/>
</dbReference>
<accession>A0A1T4Y6W8</accession>
<dbReference type="Proteomes" id="UP000190027">
    <property type="component" value="Unassembled WGS sequence"/>
</dbReference>
<sequence>MADDFRTLLKEAYRSPDGWGRTYEELKVGGVFTLSVQASDTHSSTPEEILDDPFQYEAFEVTLSQDDAPFIDTPGKGAWDELKQRPWAEKFGRGYIAGVRVAEYLPVAEVQRVFDDLEAYAENKGK</sequence>
<dbReference type="AlphaFoldDB" id="A0A1T4Y6W8"/>
<keyword evidence="2" id="KW-1185">Reference proteome</keyword>
<gene>
    <name evidence="1" type="ORF">SAMN02745704_02846</name>
</gene>
<organism evidence="1 2">
    <name type="scientific">Paucidesulfovibrio gracilis DSM 16080</name>
    <dbReference type="NCBI Taxonomy" id="1121449"/>
    <lineage>
        <taxon>Bacteria</taxon>
        <taxon>Pseudomonadati</taxon>
        <taxon>Thermodesulfobacteriota</taxon>
        <taxon>Desulfovibrionia</taxon>
        <taxon>Desulfovibrionales</taxon>
        <taxon>Desulfovibrionaceae</taxon>
        <taxon>Paucidesulfovibrio</taxon>
    </lineage>
</organism>
<reference evidence="1 2" key="1">
    <citation type="submission" date="2017-02" db="EMBL/GenBank/DDBJ databases">
        <authorList>
            <person name="Peterson S.W."/>
        </authorList>
    </citation>
    <scope>NUCLEOTIDE SEQUENCE [LARGE SCALE GENOMIC DNA]</scope>
    <source>
        <strain evidence="1 2">DSM 16080</strain>
    </source>
</reference>
<protein>
    <submittedName>
        <fullName evidence="1">Uncharacterized protein</fullName>
    </submittedName>
</protein>